<evidence type="ECO:0000313" key="3">
    <source>
        <dbReference type="Proteomes" id="UP001153678"/>
    </source>
</evidence>
<dbReference type="AlphaFoldDB" id="A0A9W4XBM8"/>
<reference evidence="2" key="1">
    <citation type="submission" date="2022-08" db="EMBL/GenBank/DDBJ databases">
        <authorList>
            <person name="Kallberg Y."/>
            <person name="Tangrot J."/>
            <person name="Rosling A."/>
        </authorList>
    </citation>
    <scope>NUCLEOTIDE SEQUENCE</scope>
    <source>
        <strain evidence="2">Wild A</strain>
    </source>
</reference>
<sequence>DDMDHNKQSGNNPIEVRYKEEVENILDGNRPSLTPKSLDSSLEFDNANIEENNIPFNEITGRNKRKNESELTQEEKPQKANRSEVRQVKALHSSNNMALPQTNNVPFYFQSTSIDLMQNNVMQNNVPQINAMQIDNTTQIKSTTQIDNTNVNTLHIRSPSPPHFDEF</sequence>
<organism evidence="2 3">
    <name type="scientific">Funneliformis geosporum</name>
    <dbReference type="NCBI Taxonomy" id="1117311"/>
    <lineage>
        <taxon>Eukaryota</taxon>
        <taxon>Fungi</taxon>
        <taxon>Fungi incertae sedis</taxon>
        <taxon>Mucoromycota</taxon>
        <taxon>Glomeromycotina</taxon>
        <taxon>Glomeromycetes</taxon>
        <taxon>Glomerales</taxon>
        <taxon>Glomeraceae</taxon>
        <taxon>Funneliformis</taxon>
    </lineage>
</organism>
<dbReference type="EMBL" id="CAMKVN010022700">
    <property type="protein sequence ID" value="CAI2199918.1"/>
    <property type="molecule type" value="Genomic_DNA"/>
</dbReference>
<feature type="compositionally biased region" description="Basic and acidic residues" evidence="1">
    <location>
        <begin position="66"/>
        <end position="83"/>
    </location>
</feature>
<protein>
    <submittedName>
        <fullName evidence="2">1008_t:CDS:1</fullName>
    </submittedName>
</protein>
<keyword evidence="3" id="KW-1185">Reference proteome</keyword>
<dbReference type="Proteomes" id="UP001153678">
    <property type="component" value="Unassembled WGS sequence"/>
</dbReference>
<accession>A0A9W4XBM8</accession>
<comment type="caution">
    <text evidence="2">The sequence shown here is derived from an EMBL/GenBank/DDBJ whole genome shotgun (WGS) entry which is preliminary data.</text>
</comment>
<feature type="region of interest" description="Disordered" evidence="1">
    <location>
        <begin position="60"/>
        <end position="83"/>
    </location>
</feature>
<gene>
    <name evidence="2" type="ORF">FWILDA_LOCUS19312</name>
</gene>
<name>A0A9W4XBM8_9GLOM</name>
<dbReference type="OrthoDB" id="2422868at2759"/>
<evidence type="ECO:0000313" key="2">
    <source>
        <dbReference type="EMBL" id="CAI2199918.1"/>
    </source>
</evidence>
<proteinExistence type="predicted"/>
<evidence type="ECO:0000256" key="1">
    <source>
        <dbReference type="SAM" id="MobiDB-lite"/>
    </source>
</evidence>
<feature type="non-terminal residue" evidence="2">
    <location>
        <position position="167"/>
    </location>
</feature>